<sequence length="168" mass="19628">MDIEMSNDNQMQGITYANDSKDEVLSNPDIDDEEDDADEFDRHFGDNLSLKDISSKIEKINNKQWNISNYKDPILKSVSKYSIEQDSEAEENFIGVSELNLNSLKIKEKLLCSWKKLDDSKDSIFSELQTGLFHHFNKYRDILFTNRSVENSREIRKIYALHALNHIF</sequence>
<dbReference type="Proteomes" id="UP000789920">
    <property type="component" value="Unassembled WGS sequence"/>
</dbReference>
<gene>
    <name evidence="1" type="ORF">RPERSI_LOCUS28477</name>
</gene>
<proteinExistence type="predicted"/>
<comment type="caution">
    <text evidence="1">The sequence shown here is derived from an EMBL/GenBank/DDBJ whole genome shotgun (WGS) entry which is preliminary data.</text>
</comment>
<evidence type="ECO:0000313" key="2">
    <source>
        <dbReference type="Proteomes" id="UP000789920"/>
    </source>
</evidence>
<protein>
    <submittedName>
        <fullName evidence="1">5884_t:CDS:1</fullName>
    </submittedName>
</protein>
<feature type="non-terminal residue" evidence="1">
    <location>
        <position position="1"/>
    </location>
</feature>
<reference evidence="1" key="1">
    <citation type="submission" date="2021-06" db="EMBL/GenBank/DDBJ databases">
        <authorList>
            <person name="Kallberg Y."/>
            <person name="Tangrot J."/>
            <person name="Rosling A."/>
        </authorList>
    </citation>
    <scope>NUCLEOTIDE SEQUENCE</scope>
    <source>
        <strain evidence="1">MA461A</strain>
    </source>
</reference>
<evidence type="ECO:0000313" key="1">
    <source>
        <dbReference type="EMBL" id="CAG8832498.1"/>
    </source>
</evidence>
<accession>A0ACA9S9G0</accession>
<dbReference type="EMBL" id="CAJVQC010103920">
    <property type="protein sequence ID" value="CAG8832498.1"/>
    <property type="molecule type" value="Genomic_DNA"/>
</dbReference>
<keyword evidence="2" id="KW-1185">Reference proteome</keyword>
<organism evidence="1 2">
    <name type="scientific">Racocetra persica</name>
    <dbReference type="NCBI Taxonomy" id="160502"/>
    <lineage>
        <taxon>Eukaryota</taxon>
        <taxon>Fungi</taxon>
        <taxon>Fungi incertae sedis</taxon>
        <taxon>Mucoromycota</taxon>
        <taxon>Glomeromycotina</taxon>
        <taxon>Glomeromycetes</taxon>
        <taxon>Diversisporales</taxon>
        <taxon>Gigasporaceae</taxon>
        <taxon>Racocetra</taxon>
    </lineage>
</organism>
<name>A0ACA9S9G0_9GLOM</name>
<feature type="non-terminal residue" evidence="1">
    <location>
        <position position="168"/>
    </location>
</feature>